<dbReference type="HOGENOM" id="CLU_2846428_0_0_9"/>
<comment type="caution">
    <text evidence="2">The sequence shown here is derived from an EMBL/GenBank/DDBJ whole genome shotgun (WGS) entry which is preliminary data.</text>
</comment>
<dbReference type="PANTHER" id="PTHR42974">
    <property type="entry name" value="GLUTAMINE SYNTHETASE"/>
    <property type="match status" value="1"/>
</dbReference>
<dbReference type="STRING" id="887929.HMP0721_0120"/>
<dbReference type="EMBL" id="AEQN01000005">
    <property type="protein sequence ID" value="EFV02647.1"/>
    <property type="molecule type" value="Genomic_DNA"/>
</dbReference>
<reference evidence="2 3" key="1">
    <citation type="submission" date="2010-12" db="EMBL/GenBank/DDBJ databases">
        <authorList>
            <person name="Muzny D."/>
            <person name="Qin X."/>
            <person name="Deng J."/>
            <person name="Jiang H."/>
            <person name="Liu Y."/>
            <person name="Qu J."/>
            <person name="Song X.-Z."/>
            <person name="Zhang L."/>
            <person name="Thornton R."/>
            <person name="Coyle M."/>
            <person name="Francisco L."/>
            <person name="Jackson L."/>
            <person name="Javaid M."/>
            <person name="Korchina V."/>
            <person name="Kovar C."/>
            <person name="Mata R."/>
            <person name="Mathew T."/>
            <person name="Ngo R."/>
            <person name="Nguyen L."/>
            <person name="Nguyen N."/>
            <person name="Okwuonu G."/>
            <person name="Ongeri F."/>
            <person name="Pham C."/>
            <person name="Simmons D."/>
            <person name="Wilczek-Boney K."/>
            <person name="Hale W."/>
            <person name="Jakkamsetti A."/>
            <person name="Pham P."/>
            <person name="Ruth R."/>
            <person name="San Lucas F."/>
            <person name="Warren J."/>
            <person name="Zhang J."/>
            <person name="Zhao Z."/>
            <person name="Zhou C."/>
            <person name="Zhu D."/>
            <person name="Lee S."/>
            <person name="Bess C."/>
            <person name="Blankenburg K."/>
            <person name="Forbes L."/>
            <person name="Fu Q."/>
            <person name="Gubbala S."/>
            <person name="Hirani K."/>
            <person name="Jayaseelan J.C."/>
            <person name="Lara F."/>
            <person name="Munidasa M."/>
            <person name="Palculict T."/>
            <person name="Patil S."/>
            <person name="Pu L.-L."/>
            <person name="Saada N."/>
            <person name="Tang L."/>
            <person name="Weissenberger G."/>
            <person name="Zhu Y."/>
            <person name="Hemphill L."/>
            <person name="Shang Y."/>
            <person name="Youmans B."/>
            <person name="Ayvaz T."/>
            <person name="Ross M."/>
            <person name="Santibanez J."/>
            <person name="Aqrawi P."/>
            <person name="Gross S."/>
            <person name="Joshi V."/>
            <person name="Fowler G."/>
            <person name="Nazareth L."/>
            <person name="Reid J."/>
            <person name="Worley K."/>
            <person name="Petrosino J."/>
            <person name="Highlander S."/>
            <person name="Gibbs R."/>
        </authorList>
    </citation>
    <scope>NUCLEOTIDE SEQUENCE [LARGE SCALE GENOMIC DNA]</scope>
    <source>
        <strain evidence="2 3">ATCC 23263</strain>
    </source>
</reference>
<protein>
    <recommendedName>
        <fullName evidence="1">Glutamine synthetase type III N-terminal domain-containing protein</fullName>
    </recommendedName>
</protein>
<sequence>MSDVLTEIKDQKDSVVELFGSKVFNITVMRKRLPGHIYKSVLRTIKEGTPLEKDAAEVVANAMKD</sequence>
<dbReference type="Proteomes" id="UP000004754">
    <property type="component" value="Unassembled WGS sequence"/>
</dbReference>
<dbReference type="PANTHER" id="PTHR42974:SF1">
    <property type="entry name" value="TYPE-3 GLUTAMINE SYNTHETASE"/>
    <property type="match status" value="1"/>
</dbReference>
<name>E6MDN8_9FIRM</name>
<organism evidence="2 3">
    <name type="scientific">Pseudoramibacter alactolyticus ATCC 23263</name>
    <dbReference type="NCBI Taxonomy" id="887929"/>
    <lineage>
        <taxon>Bacteria</taxon>
        <taxon>Bacillati</taxon>
        <taxon>Bacillota</taxon>
        <taxon>Clostridia</taxon>
        <taxon>Eubacteriales</taxon>
        <taxon>Eubacteriaceae</taxon>
        <taxon>Pseudoramibacter</taxon>
    </lineage>
</organism>
<dbReference type="InterPro" id="IPR052725">
    <property type="entry name" value="GS_Type-3"/>
</dbReference>
<evidence type="ECO:0000313" key="2">
    <source>
        <dbReference type="EMBL" id="EFV02647.1"/>
    </source>
</evidence>
<dbReference type="GO" id="GO:0004356">
    <property type="term" value="F:glutamine synthetase activity"/>
    <property type="evidence" value="ECO:0007669"/>
    <property type="project" value="InterPro"/>
</dbReference>
<evidence type="ECO:0000313" key="3">
    <source>
        <dbReference type="Proteomes" id="UP000004754"/>
    </source>
</evidence>
<evidence type="ECO:0000259" key="1">
    <source>
        <dbReference type="Pfam" id="PF12437"/>
    </source>
</evidence>
<dbReference type="AlphaFoldDB" id="E6MDN8"/>
<dbReference type="Pfam" id="PF12437">
    <property type="entry name" value="GSIII_N"/>
    <property type="match status" value="1"/>
</dbReference>
<gene>
    <name evidence="2" type="ORF">HMP0721_0120</name>
</gene>
<feature type="domain" description="Glutamine synthetase type III N-terminal" evidence="1">
    <location>
        <begin position="17"/>
        <end position="65"/>
    </location>
</feature>
<proteinExistence type="predicted"/>
<dbReference type="InterPro" id="IPR022147">
    <property type="entry name" value="GSIII_N"/>
</dbReference>
<keyword evidence="3" id="KW-1185">Reference proteome</keyword>
<dbReference type="eggNOG" id="COG3968">
    <property type="taxonomic scope" value="Bacteria"/>
</dbReference>
<accession>E6MDN8</accession>